<organism evidence="4 5">
    <name type="scientific">Sinobaca qinghaiensis</name>
    <dbReference type="NCBI Taxonomy" id="342944"/>
    <lineage>
        <taxon>Bacteria</taxon>
        <taxon>Bacillati</taxon>
        <taxon>Bacillota</taxon>
        <taxon>Bacilli</taxon>
        <taxon>Bacillales</taxon>
        <taxon>Sporolactobacillaceae</taxon>
        <taxon>Sinobaca</taxon>
    </lineage>
</organism>
<dbReference type="InterPro" id="IPR009430">
    <property type="entry name" value="GvpL/GvpF"/>
</dbReference>
<evidence type="ECO:0000256" key="1">
    <source>
        <dbReference type="ARBA" id="ARBA00022987"/>
    </source>
</evidence>
<comment type="caution">
    <text evidence="4">The sequence shown here is derived from an EMBL/GenBank/DDBJ whole genome shotgun (WGS) entry which is preliminary data.</text>
</comment>
<evidence type="ECO:0000313" key="4">
    <source>
        <dbReference type="EMBL" id="RKD76240.1"/>
    </source>
</evidence>
<dbReference type="GO" id="GO:0031411">
    <property type="term" value="C:gas vesicle"/>
    <property type="evidence" value="ECO:0007669"/>
    <property type="project" value="UniProtKB-SubCell"/>
</dbReference>
<evidence type="ECO:0000256" key="2">
    <source>
        <dbReference type="ARBA" id="ARBA00035108"/>
    </source>
</evidence>
<dbReference type="AlphaFoldDB" id="A0A419V876"/>
<accession>A0A419V876</accession>
<evidence type="ECO:0000256" key="3">
    <source>
        <dbReference type="ARBA" id="ARBA00035643"/>
    </source>
</evidence>
<name>A0A419V876_9BACL</name>
<dbReference type="PANTHER" id="PTHR36852">
    <property type="entry name" value="PROTEIN GVPL 2"/>
    <property type="match status" value="1"/>
</dbReference>
<dbReference type="EMBL" id="RAPK01000006">
    <property type="protein sequence ID" value="RKD76240.1"/>
    <property type="molecule type" value="Genomic_DNA"/>
</dbReference>
<dbReference type="OrthoDB" id="146444at2"/>
<keyword evidence="1" id="KW-0304">Gas vesicle</keyword>
<comment type="subcellular location">
    <subcellularLocation>
        <location evidence="2">Gas vesicle</location>
    </subcellularLocation>
</comment>
<dbReference type="PANTHER" id="PTHR36852:SF1">
    <property type="entry name" value="PROTEIN GVPL 2"/>
    <property type="match status" value="1"/>
</dbReference>
<protein>
    <submittedName>
        <fullName evidence="4">Gas vesicle protein GvpL/GvpF</fullName>
    </submittedName>
</protein>
<dbReference type="Pfam" id="PF06386">
    <property type="entry name" value="GvpL_GvpF"/>
    <property type="match status" value="1"/>
</dbReference>
<reference evidence="4 5" key="1">
    <citation type="submission" date="2018-09" db="EMBL/GenBank/DDBJ databases">
        <title>Genomic Encyclopedia of Archaeal and Bacterial Type Strains, Phase II (KMG-II): from individual species to whole genera.</title>
        <authorList>
            <person name="Goeker M."/>
        </authorList>
    </citation>
    <scope>NUCLEOTIDE SEQUENCE [LARGE SCALE GENOMIC DNA]</scope>
    <source>
        <strain evidence="4 5">DSM 17008</strain>
    </source>
</reference>
<evidence type="ECO:0000313" key="5">
    <source>
        <dbReference type="Proteomes" id="UP000285120"/>
    </source>
</evidence>
<proteinExistence type="inferred from homology"/>
<comment type="similarity">
    <text evidence="3">Belongs to the gas vesicle GvpF/GvpL family.</text>
</comment>
<sequence length="287" mass="33555">MEDTAQESNQLIYLYAFVPSGQFTDNPMPELEGIEPPEMIQYEVHGDITAVTCRVPEDVYSEAKLQRKVEDMQWLQVKAFHHHELMNKLHENYTVIPLKFGTIFETEKTFQAMIAEKKTTIMEQFQRLSDKEEWNLKVYAAKDKFMNNVVENSEEMEQKKADIEAMPKGRQFFEKKKLANFAEEKAIEKIRDYCQELHDHLKSLSEATDVKKNWERKVTGRDEDMSLNSVYLVNADGKKALLDYVEAEKQYAEDHDTGFYFEMTGPWPSYHFSDFAAKGEEKDNAGR</sequence>
<dbReference type="Proteomes" id="UP000285120">
    <property type="component" value="Unassembled WGS sequence"/>
</dbReference>
<keyword evidence="5" id="KW-1185">Reference proteome</keyword>
<gene>
    <name evidence="4" type="ORF">ATL39_0455</name>
</gene>
<dbReference type="GO" id="GO:0031412">
    <property type="term" value="P:gas vesicle organization"/>
    <property type="evidence" value="ECO:0007669"/>
    <property type="project" value="InterPro"/>
</dbReference>
<dbReference type="RefSeq" id="WP_120191655.1">
    <property type="nucleotide sequence ID" value="NZ_RAPK01000006.1"/>
</dbReference>